<proteinExistence type="inferred from homology"/>
<feature type="region of interest" description="Disordered" evidence="7">
    <location>
        <begin position="130"/>
        <end position="166"/>
    </location>
</feature>
<sequence length="1131" mass="127988">MALYKLFPRHKAIQQKTNEDPVSYKNTAFSTDHVRILLFQECDFRGRKLLFDHDATEKVPMDKTEQDKKFIEVTNNVGYFISKQNSDYHQISEMVFGSVAMSFQGSYFKIHHLNSPTKLMFTHVFQSPHGRRQGISTSSQPSRVSSPSSFEHSGGSSTFSTSDRLSDRSTASDTVLVCRRLQSSPLDVPRISSSISRNSLAVDSGFTEHSFSSFSTGPVTFSTWESLFAHCAGYSFPSCYAFKRLLRNSTRSLQQSSTSLPNSTEEVLPKHRHRVSKLGLCIIIEIPAESKEFLIQFLMEHIALLDALIWRTRQSIEQAYYRPAVFISSMMDIAQSTACGLVNILNAPRILINLWQTLSTDCDNRISINSLVPENGLRQTGRISSNEALWGGEKNSCRMRLVNSFNGYPTGKQDRTDVFNFSFVNFFKTDAEKNTRKGFSGEGFIGDKFLREFCELVEVYDVKDTNFFISTLLTAVLTHHLGWVSTVFPTDRDIISSKVPYNALWGQLVDMYGAVGYPVKIAQTVITGTNKNRIITKILNSLTYFIRFNSIERKHTERVSVERENRYAEMIFSQNNCIPKEYYKSYEDHLREMLSDDNNKPKSPSSQRKNKKNHNEKTLKPQKATRGLTKVKTHGDLAAMNNAESSGTLQQKDMKDARKCSNIHYEDLSVIDSKNKKLVQSTPLNDIENKTDYEKIDYCDMNKAVLDATCEKNNVIFVLGDNDKLVGLKRDEAQTECSTIGSGARRKISTVKRPSTLNFSKTTPEPLKRVDTKVSDLSKSDKRCLKSRSSLESLCLEEKDLKVVPFKPNESKTFTRAQSEPPENKKLTSPRYQYSQVKFNLQQYPQVVKNYMKSKNIELEGFSLGEKVFDKFATVQYNISLDFSGYGSDSEQVEGLQTPSNASEMEFTSDMCVDAREEQKPASPVFENTGKMMKIVNIPMPRTSVSESLEPSIPYSSTVIKGLVEQYIPDMVLQGTTSPQAHWESKLKKNLARQTQHSLLDQPVEEALAIVASTDTWEVQLMSSHTYVIDKGSNGVRIGMSQLVANMLETLLHMWKAHIPTQYCLKHIEQKLQELCLRSRALAQLLLASEFCSIELLTSALKVEVNDVPLLMAVASTHTPQVTQKYGLSFQ</sequence>
<dbReference type="PROSITE" id="PS51836">
    <property type="entry name" value="DENN_FNIP12"/>
    <property type="match status" value="1"/>
</dbReference>
<evidence type="ECO:0000259" key="8">
    <source>
        <dbReference type="PROSITE" id="PS51836"/>
    </source>
</evidence>
<keyword evidence="4" id="KW-0963">Cytoplasm</keyword>
<evidence type="ECO:0000256" key="6">
    <source>
        <dbReference type="ARBA" id="ARBA00023228"/>
    </source>
</evidence>
<comment type="caution">
    <text evidence="9">The sequence shown here is derived from an EMBL/GenBank/DDBJ whole genome shotgun (WGS) entry which is preliminary data.</text>
</comment>
<evidence type="ECO:0000313" key="9">
    <source>
        <dbReference type="EMBL" id="KAF7283606.1"/>
    </source>
</evidence>
<dbReference type="Pfam" id="PF14637">
    <property type="entry name" value="FNIP_M"/>
    <property type="match status" value="2"/>
</dbReference>
<dbReference type="InterPro" id="IPR037545">
    <property type="entry name" value="DENN_FNIP1/2"/>
</dbReference>
<keyword evidence="6" id="KW-0458">Lysosome</keyword>
<feature type="compositionally biased region" description="Low complexity" evidence="7">
    <location>
        <begin position="136"/>
        <end position="162"/>
    </location>
</feature>
<keyword evidence="5" id="KW-0472">Membrane</keyword>
<dbReference type="AlphaFoldDB" id="A0A834MIH3"/>
<feature type="region of interest" description="Disordered" evidence="7">
    <location>
        <begin position="594"/>
        <end position="655"/>
    </location>
</feature>
<evidence type="ECO:0000256" key="1">
    <source>
        <dbReference type="ARBA" id="ARBA00004496"/>
    </source>
</evidence>
<evidence type="ECO:0000256" key="2">
    <source>
        <dbReference type="ARBA" id="ARBA00004656"/>
    </source>
</evidence>
<gene>
    <name evidence="9" type="ORF">GWI33_023336</name>
</gene>
<accession>A0A834MIH3</accession>
<feature type="domain" description="UDENN FNIP1/2-type" evidence="8">
    <location>
        <begin position="29"/>
        <end position="1118"/>
    </location>
</feature>
<dbReference type="InterPro" id="IPR028086">
    <property type="entry name" value="FNIP_C_dom"/>
</dbReference>
<keyword evidence="10" id="KW-1185">Reference proteome</keyword>
<dbReference type="EMBL" id="JAACXV010000095">
    <property type="protein sequence ID" value="KAF7283606.1"/>
    <property type="molecule type" value="Genomic_DNA"/>
</dbReference>
<reference evidence="9" key="1">
    <citation type="submission" date="2020-08" db="EMBL/GenBank/DDBJ databases">
        <title>Genome sequencing and assembly of the red palm weevil Rhynchophorus ferrugineus.</title>
        <authorList>
            <person name="Dias G.B."/>
            <person name="Bergman C.M."/>
            <person name="Manee M."/>
        </authorList>
    </citation>
    <scope>NUCLEOTIDE SEQUENCE</scope>
    <source>
        <strain evidence="9">AA-2017</strain>
        <tissue evidence="9">Whole larva</tissue>
    </source>
</reference>
<comment type="similarity">
    <text evidence="3">Belongs to the FNIP family.</text>
</comment>
<dbReference type="PRINTS" id="PR02073">
    <property type="entry name" value="FOLLICULNIP1"/>
</dbReference>
<organism evidence="9 10">
    <name type="scientific">Rhynchophorus ferrugineus</name>
    <name type="common">Red palm weevil</name>
    <name type="synonym">Curculio ferrugineus</name>
    <dbReference type="NCBI Taxonomy" id="354439"/>
    <lineage>
        <taxon>Eukaryota</taxon>
        <taxon>Metazoa</taxon>
        <taxon>Ecdysozoa</taxon>
        <taxon>Arthropoda</taxon>
        <taxon>Hexapoda</taxon>
        <taxon>Insecta</taxon>
        <taxon>Pterygota</taxon>
        <taxon>Neoptera</taxon>
        <taxon>Endopterygota</taxon>
        <taxon>Coleoptera</taxon>
        <taxon>Polyphaga</taxon>
        <taxon>Cucujiformia</taxon>
        <taxon>Curculionidae</taxon>
        <taxon>Dryophthorinae</taxon>
        <taxon>Rhynchophorus</taxon>
    </lineage>
</organism>
<feature type="compositionally biased region" description="Polar residues" evidence="7">
    <location>
        <begin position="642"/>
        <end position="651"/>
    </location>
</feature>
<name>A0A834MIH3_RHYFE</name>
<dbReference type="PANTHER" id="PTHR21634">
    <property type="entry name" value="RE13835P"/>
    <property type="match status" value="1"/>
</dbReference>
<dbReference type="Pfam" id="PF14638">
    <property type="entry name" value="FNIP_C"/>
    <property type="match status" value="1"/>
</dbReference>
<evidence type="ECO:0000256" key="5">
    <source>
        <dbReference type="ARBA" id="ARBA00023136"/>
    </source>
</evidence>
<dbReference type="PANTHER" id="PTHR21634:SF9">
    <property type="entry name" value="RE13835P"/>
    <property type="match status" value="1"/>
</dbReference>
<dbReference type="InterPro" id="IPR026156">
    <property type="entry name" value="FNIP_fam"/>
</dbReference>
<evidence type="ECO:0000313" key="10">
    <source>
        <dbReference type="Proteomes" id="UP000625711"/>
    </source>
</evidence>
<evidence type="ECO:0000256" key="3">
    <source>
        <dbReference type="ARBA" id="ARBA00007541"/>
    </source>
</evidence>
<dbReference type="InterPro" id="IPR028084">
    <property type="entry name" value="FNIP_N_dom"/>
</dbReference>
<comment type="subcellular location">
    <subcellularLocation>
        <location evidence="1">Cytoplasm</location>
    </subcellularLocation>
    <subcellularLocation>
        <location evidence="2">Lysosome membrane</location>
    </subcellularLocation>
</comment>
<dbReference type="InterPro" id="IPR028085">
    <property type="entry name" value="FNIP_mid_dom"/>
</dbReference>
<dbReference type="OrthoDB" id="10051712at2759"/>
<dbReference type="GO" id="GO:0051087">
    <property type="term" value="F:protein-folding chaperone binding"/>
    <property type="evidence" value="ECO:0007669"/>
    <property type="project" value="TreeGrafter"/>
</dbReference>
<dbReference type="GO" id="GO:0005765">
    <property type="term" value="C:lysosomal membrane"/>
    <property type="evidence" value="ECO:0007669"/>
    <property type="project" value="UniProtKB-SubCell"/>
</dbReference>
<protein>
    <recommendedName>
        <fullName evidence="8">UDENN FNIP1/2-type domain-containing protein</fullName>
    </recommendedName>
</protein>
<evidence type="ECO:0000256" key="4">
    <source>
        <dbReference type="ARBA" id="ARBA00022490"/>
    </source>
</evidence>
<dbReference type="GO" id="GO:0042030">
    <property type="term" value="F:ATPase inhibitor activity"/>
    <property type="evidence" value="ECO:0007669"/>
    <property type="project" value="TreeGrafter"/>
</dbReference>
<dbReference type="Proteomes" id="UP000625711">
    <property type="component" value="Unassembled WGS sequence"/>
</dbReference>
<dbReference type="Pfam" id="PF14636">
    <property type="entry name" value="FNIP_N"/>
    <property type="match status" value="1"/>
</dbReference>
<evidence type="ECO:0000256" key="7">
    <source>
        <dbReference type="SAM" id="MobiDB-lite"/>
    </source>
</evidence>